<dbReference type="GO" id="GO:0005524">
    <property type="term" value="F:ATP binding"/>
    <property type="evidence" value="ECO:0007669"/>
    <property type="project" value="UniProtKB-KW"/>
</dbReference>
<dbReference type="EMBL" id="BMAV01002522">
    <property type="protein sequence ID" value="GFY41464.1"/>
    <property type="molecule type" value="Genomic_DNA"/>
</dbReference>
<keyword evidence="1" id="KW-0234">DNA repair</keyword>
<comment type="caution">
    <text evidence="3">The sequence shown here is derived from an EMBL/GenBank/DDBJ whole genome shotgun (WGS) entry which is preliminary data.</text>
</comment>
<sequence>MTRPLLLFSPRTCPYYSRELGYDFIALQHQVTELIPELTPEQSHVFHQVLRKMEFGSGVLFFIDAPERTGKMILLNHQKKSEDSIDGASSVIAKTLLTGSHTAHSVSKSPLNLKIHPSAILTKIALKEKDVSTIKLLVWDESYKIIKLDSSGFTG</sequence>
<keyword evidence="1" id="KW-0547">Nucleotide-binding</keyword>
<keyword evidence="1" id="KW-0233">DNA recombination</keyword>
<dbReference type="GO" id="GO:0006281">
    <property type="term" value="P:DNA repair"/>
    <property type="evidence" value="ECO:0007669"/>
    <property type="project" value="UniProtKB-KW"/>
</dbReference>
<dbReference type="OrthoDB" id="8360937at2759"/>
<proteinExistence type="inferred from homology"/>
<comment type="cofactor">
    <cofactor evidence="1">
        <name>Mg(2+)</name>
        <dbReference type="ChEBI" id="CHEBI:18420"/>
    </cofactor>
</comment>
<accession>A0A8X7BTH4</accession>
<name>A0A8X7BTH4_9ARAC</name>
<organism evidence="3 4">
    <name type="scientific">Trichonephila inaurata madagascariensis</name>
    <dbReference type="NCBI Taxonomy" id="2747483"/>
    <lineage>
        <taxon>Eukaryota</taxon>
        <taxon>Metazoa</taxon>
        <taxon>Ecdysozoa</taxon>
        <taxon>Arthropoda</taxon>
        <taxon>Chelicerata</taxon>
        <taxon>Arachnida</taxon>
        <taxon>Araneae</taxon>
        <taxon>Araneomorphae</taxon>
        <taxon>Entelegynae</taxon>
        <taxon>Araneoidea</taxon>
        <taxon>Nephilidae</taxon>
        <taxon>Trichonephila</taxon>
        <taxon>Trichonephila inaurata</taxon>
    </lineage>
</organism>
<evidence type="ECO:0000313" key="3">
    <source>
        <dbReference type="EMBL" id="GFY41464.1"/>
    </source>
</evidence>
<dbReference type="GO" id="GO:0016787">
    <property type="term" value="F:hydrolase activity"/>
    <property type="evidence" value="ECO:0007669"/>
    <property type="project" value="UniProtKB-KW"/>
</dbReference>
<dbReference type="Proteomes" id="UP000886998">
    <property type="component" value="Unassembled WGS sequence"/>
</dbReference>
<comment type="similarity">
    <text evidence="1">Belongs to the helicase family.</text>
</comment>
<evidence type="ECO:0000256" key="1">
    <source>
        <dbReference type="RuleBase" id="RU363044"/>
    </source>
</evidence>
<dbReference type="EC" id="5.6.2.3" evidence="1"/>
<reference evidence="3" key="1">
    <citation type="submission" date="2020-08" db="EMBL/GenBank/DDBJ databases">
        <title>Multicomponent nature underlies the extraordinary mechanical properties of spider dragline silk.</title>
        <authorList>
            <person name="Kono N."/>
            <person name="Nakamura H."/>
            <person name="Mori M."/>
            <person name="Yoshida Y."/>
            <person name="Ohtoshi R."/>
            <person name="Malay A.D."/>
            <person name="Moran D.A.P."/>
            <person name="Tomita M."/>
            <person name="Numata K."/>
            <person name="Arakawa K."/>
        </authorList>
    </citation>
    <scope>NUCLEOTIDE SEQUENCE</scope>
</reference>
<comment type="catalytic activity">
    <reaction evidence="1">
        <text>ATP + H2O = ADP + phosphate + H(+)</text>
        <dbReference type="Rhea" id="RHEA:13065"/>
        <dbReference type="ChEBI" id="CHEBI:15377"/>
        <dbReference type="ChEBI" id="CHEBI:15378"/>
        <dbReference type="ChEBI" id="CHEBI:30616"/>
        <dbReference type="ChEBI" id="CHEBI:43474"/>
        <dbReference type="ChEBI" id="CHEBI:456216"/>
        <dbReference type="EC" id="5.6.2.3"/>
    </reaction>
</comment>
<evidence type="ECO:0000313" key="4">
    <source>
        <dbReference type="Proteomes" id="UP000886998"/>
    </source>
</evidence>
<dbReference type="InterPro" id="IPR010285">
    <property type="entry name" value="DNA_helicase_pif1-like_DEAD"/>
</dbReference>
<dbReference type="PANTHER" id="PTHR10492">
    <property type="match status" value="1"/>
</dbReference>
<keyword evidence="1 3" id="KW-0347">Helicase</keyword>
<evidence type="ECO:0000259" key="2">
    <source>
        <dbReference type="Pfam" id="PF05970"/>
    </source>
</evidence>
<keyword evidence="1" id="KW-0227">DNA damage</keyword>
<dbReference type="GO" id="GO:0006310">
    <property type="term" value="P:DNA recombination"/>
    <property type="evidence" value="ECO:0007669"/>
    <property type="project" value="UniProtKB-KW"/>
</dbReference>
<keyword evidence="1" id="KW-0067">ATP-binding</keyword>
<keyword evidence="1" id="KW-0378">Hydrolase</keyword>
<feature type="domain" description="DNA helicase Pif1-like DEAD-box helicase" evidence="2">
    <location>
        <begin position="38"/>
        <end position="142"/>
    </location>
</feature>
<dbReference type="GO" id="GO:0043139">
    <property type="term" value="F:5'-3' DNA helicase activity"/>
    <property type="evidence" value="ECO:0007669"/>
    <property type="project" value="UniProtKB-EC"/>
</dbReference>
<dbReference type="GO" id="GO:0000723">
    <property type="term" value="P:telomere maintenance"/>
    <property type="evidence" value="ECO:0007669"/>
    <property type="project" value="InterPro"/>
</dbReference>
<gene>
    <name evidence="3" type="primary">X975_04208</name>
    <name evidence="3" type="ORF">TNIN_476641</name>
</gene>
<protein>
    <recommendedName>
        <fullName evidence="1">ATP-dependent DNA helicase</fullName>
        <ecNumber evidence="1">5.6.2.3</ecNumber>
    </recommendedName>
</protein>
<dbReference type="AlphaFoldDB" id="A0A8X7BTH4"/>
<dbReference type="Pfam" id="PF05970">
    <property type="entry name" value="PIF1"/>
    <property type="match status" value="1"/>
</dbReference>
<keyword evidence="4" id="KW-1185">Reference proteome</keyword>